<dbReference type="InterPro" id="IPR017853">
    <property type="entry name" value="GH"/>
</dbReference>
<dbReference type="Proteomes" id="UP000800235">
    <property type="component" value="Unassembled WGS sequence"/>
</dbReference>
<name>A0A9P4NEC7_9PEZI</name>
<dbReference type="Pfam" id="PF13363">
    <property type="entry name" value="BetaGal_dom3"/>
    <property type="match status" value="1"/>
</dbReference>
<reference evidence="11" key="1">
    <citation type="journal article" date="2020" name="Stud. Mycol.">
        <title>101 Dothideomycetes genomes: a test case for predicting lifestyles and emergence of pathogens.</title>
        <authorList>
            <person name="Haridas S."/>
            <person name="Albert R."/>
            <person name="Binder M."/>
            <person name="Bloem J."/>
            <person name="Labutti K."/>
            <person name="Salamov A."/>
            <person name="Andreopoulos B."/>
            <person name="Baker S."/>
            <person name="Barry K."/>
            <person name="Bills G."/>
            <person name="Bluhm B."/>
            <person name="Cannon C."/>
            <person name="Castanera R."/>
            <person name="Culley D."/>
            <person name="Daum C."/>
            <person name="Ezra D."/>
            <person name="Gonzalez J."/>
            <person name="Henrissat B."/>
            <person name="Kuo A."/>
            <person name="Liang C."/>
            <person name="Lipzen A."/>
            <person name="Lutzoni F."/>
            <person name="Magnuson J."/>
            <person name="Mondo S."/>
            <person name="Nolan M."/>
            <person name="Ohm R."/>
            <person name="Pangilinan J."/>
            <person name="Park H.-J."/>
            <person name="Ramirez L."/>
            <person name="Alfaro M."/>
            <person name="Sun H."/>
            <person name="Tritt A."/>
            <person name="Yoshinaga Y."/>
            <person name="Zwiers L.-H."/>
            <person name="Turgeon B."/>
            <person name="Goodwin S."/>
            <person name="Spatafora J."/>
            <person name="Crous P."/>
            <person name="Grigoriev I."/>
        </authorList>
    </citation>
    <scope>NUCLEOTIDE SEQUENCE</scope>
    <source>
        <strain evidence="11">CBS 130266</strain>
    </source>
</reference>
<dbReference type="InterPro" id="IPR008979">
    <property type="entry name" value="Galactose-bd-like_sf"/>
</dbReference>
<dbReference type="Gene3D" id="2.60.390.10">
    <property type="entry name" value="Beta-galactosidase, domain 3"/>
    <property type="match status" value="1"/>
</dbReference>
<comment type="caution">
    <text evidence="11">The sequence shown here is derived from an EMBL/GenBank/DDBJ whole genome shotgun (WGS) entry which is preliminary data.</text>
</comment>
<evidence type="ECO:0000256" key="9">
    <source>
        <dbReference type="RuleBase" id="RU003679"/>
    </source>
</evidence>
<dbReference type="Gene3D" id="3.20.20.80">
    <property type="entry name" value="Glycosidases"/>
    <property type="match status" value="1"/>
</dbReference>
<dbReference type="GO" id="GO:0005975">
    <property type="term" value="P:carbohydrate metabolic process"/>
    <property type="evidence" value="ECO:0007669"/>
    <property type="project" value="InterPro"/>
</dbReference>
<comment type="similarity">
    <text evidence="2 9">Belongs to the glycosyl hydrolase 35 family.</text>
</comment>
<dbReference type="InterPro" id="IPR025972">
    <property type="entry name" value="BetaGal_dom3"/>
</dbReference>
<dbReference type="EMBL" id="MU007144">
    <property type="protein sequence ID" value="KAF2417124.1"/>
    <property type="molecule type" value="Genomic_DNA"/>
</dbReference>
<dbReference type="OrthoDB" id="1657402at2759"/>
<dbReference type="InterPro" id="IPR001944">
    <property type="entry name" value="Glycoside_Hdrlase_35"/>
</dbReference>
<evidence type="ECO:0000256" key="7">
    <source>
        <dbReference type="ARBA" id="ARBA00023295"/>
    </source>
</evidence>
<evidence type="ECO:0000313" key="11">
    <source>
        <dbReference type="EMBL" id="KAF2417124.1"/>
    </source>
</evidence>
<dbReference type="AlphaFoldDB" id="A0A9P4NEC7"/>
<dbReference type="FunFam" id="2.60.120.260:FF:000065">
    <property type="entry name" value="Beta-galactosidase A"/>
    <property type="match status" value="1"/>
</dbReference>
<dbReference type="InterPro" id="IPR031330">
    <property type="entry name" value="Gly_Hdrlase_35_cat"/>
</dbReference>
<dbReference type="EC" id="3.2.1.23" evidence="3 8"/>
<dbReference type="InterPro" id="IPR018954">
    <property type="entry name" value="Betagal_dom2"/>
</dbReference>
<comment type="catalytic activity">
    <reaction evidence="1 8">
        <text>Hydrolysis of terminal non-reducing beta-D-galactose residues in beta-D-galactosides.</text>
        <dbReference type="EC" id="3.2.1.23"/>
    </reaction>
</comment>
<protein>
    <recommendedName>
        <fullName evidence="3 8">Beta-galactosidase</fullName>
        <ecNumber evidence="3 8">3.2.1.23</ecNumber>
    </recommendedName>
</protein>
<organism evidence="11 12">
    <name type="scientific">Tothia fuscella</name>
    <dbReference type="NCBI Taxonomy" id="1048955"/>
    <lineage>
        <taxon>Eukaryota</taxon>
        <taxon>Fungi</taxon>
        <taxon>Dikarya</taxon>
        <taxon>Ascomycota</taxon>
        <taxon>Pezizomycotina</taxon>
        <taxon>Dothideomycetes</taxon>
        <taxon>Pleosporomycetidae</taxon>
        <taxon>Venturiales</taxon>
        <taxon>Cylindrosympodiaceae</taxon>
        <taxon>Tothia</taxon>
    </lineage>
</organism>
<sequence length="963" mass="106508">MADFVIRMFYSGEFHPFRLPVPGLWLDVFQKIRSAGYTGVSFYVDWALHEGQPGKFEADGVFAWEPFFDAARKAGIYLLARPGPYINAEVSGGGYPGWLQRLKGHPRTADEDYIAASDLYAKSIGAIIAKAQITNGGPIILFQPENEYSGAVKGFPFPDPKYFQQVIDQFRRAGIVVPFVSNDASNGGRNAPGQPAAVDIYGHDGYPLGFDCAQPNVWPPNKLPTDWRSKHLQQSPTTPFSIIEFQGGAFDPWGGPGFDKCLSLVNHEFERVFYKNIFSFGVTIFNIYMTYGGTNWGNLGHAGGYTSYDYGAMIAEDRNVFREKYSEAKLEANFIVASPSYLTAEPQIVNDSSIYYVNNKKLTSTLLKGNKTQYLIVRHKDYSSSDSNSFLVTVPNTSAGEVTIPQGGVYLVLNGRDSKTLVFDYEMNKILILYSTAEVFTWKEYNGKTILVVYSGPNEQHEMAVALSNGSELPKALLGSGISAAGVDGYTILSWKTSNEDRALQLGPLTIYFVDRNSAYKHWVIDIPRDPKQLAPYTNEAERSLIIKGGYLIRSATISQNGDTLNIVGDTDSTTPLKIIGGAPPKLKTLTFNGQPLKFAQDSNTIVTTTVPYTAPKISLPDLNALTWYYTDSLPEIQSKYSDAQWSKADYPKTDNTLRNITTPTSLYGSEYGFHAGALVYRGHFQGIGNESTLYLQAAGGSAFGMSAFLDDQHIGSFVGYDSASIGNSTFDLPKVTPGLHVLTVVVDNMGLQENWIVGEDEMKTPRGILDYKLDQRPKEDITWKLTGNYGGEAHIDKARGPLNEGGLWAERQGYHLPSPPIEDWKKSKPTDGIAKAGIAWYVTSFDLNMPNGFDIPLSFRFTNSSTPYEAGPAHAYRVNLYVNGWQFGKYVNNIGPQTKFPVPEGIWNYHGKNWVAMSLWALDPWGARLKDVKLVAGPAVQTGYGRVQMVDSPKFSQRPSVY</sequence>
<dbReference type="PANTHER" id="PTHR23421">
    <property type="entry name" value="BETA-GALACTOSIDASE RELATED"/>
    <property type="match status" value="1"/>
</dbReference>
<dbReference type="InterPro" id="IPR036833">
    <property type="entry name" value="BetaGal_dom3_sf"/>
</dbReference>
<dbReference type="Gene3D" id="2.60.120.260">
    <property type="entry name" value="Galactose-binding domain-like"/>
    <property type="match status" value="2"/>
</dbReference>
<dbReference type="Pfam" id="PF10435">
    <property type="entry name" value="BetaGal_dom2"/>
    <property type="match status" value="1"/>
</dbReference>
<dbReference type="FunFam" id="3.20.20.80:FF:000040">
    <property type="entry name" value="Beta-galactosidase A"/>
    <property type="match status" value="1"/>
</dbReference>
<dbReference type="InterPro" id="IPR019801">
    <property type="entry name" value="Glyco_hydro_35_CS"/>
</dbReference>
<dbReference type="SUPFAM" id="SSF51011">
    <property type="entry name" value="Glycosyl hydrolase domain"/>
    <property type="match status" value="1"/>
</dbReference>
<proteinExistence type="inferred from homology"/>
<keyword evidence="5 8" id="KW-0378">Hydrolase</keyword>
<dbReference type="GO" id="GO:0004565">
    <property type="term" value="F:beta-galactosidase activity"/>
    <property type="evidence" value="ECO:0007669"/>
    <property type="project" value="UniProtKB-EC"/>
</dbReference>
<evidence type="ECO:0000256" key="5">
    <source>
        <dbReference type="ARBA" id="ARBA00022801"/>
    </source>
</evidence>
<evidence type="ECO:0000256" key="6">
    <source>
        <dbReference type="ARBA" id="ARBA00023180"/>
    </source>
</evidence>
<dbReference type="Gene3D" id="2.102.20.10">
    <property type="entry name" value="Beta-galactosidase, domain 2"/>
    <property type="match status" value="1"/>
</dbReference>
<dbReference type="PROSITE" id="PS01182">
    <property type="entry name" value="GLYCOSYL_HYDROL_F35"/>
    <property type="match status" value="1"/>
</dbReference>
<dbReference type="InterPro" id="IPR037110">
    <property type="entry name" value="Betagal_dom2_sf"/>
</dbReference>
<dbReference type="FunFam" id="2.60.120.260:FF:000088">
    <property type="entry name" value="Beta-galactosidase A"/>
    <property type="match status" value="1"/>
</dbReference>
<dbReference type="Pfam" id="PF01301">
    <property type="entry name" value="Glyco_hydro_35"/>
    <property type="match status" value="1"/>
</dbReference>
<keyword evidence="6" id="KW-0325">Glycoprotein</keyword>
<accession>A0A9P4NEC7</accession>
<keyword evidence="7 8" id="KW-0326">Glycosidase</keyword>
<dbReference type="PRINTS" id="PR00742">
    <property type="entry name" value="GLHYDRLASE35"/>
</dbReference>
<dbReference type="SUPFAM" id="SSF49785">
    <property type="entry name" value="Galactose-binding domain-like"/>
    <property type="match status" value="2"/>
</dbReference>
<evidence type="ECO:0000313" key="12">
    <source>
        <dbReference type="Proteomes" id="UP000800235"/>
    </source>
</evidence>
<evidence type="ECO:0000256" key="3">
    <source>
        <dbReference type="ARBA" id="ARBA00012756"/>
    </source>
</evidence>
<keyword evidence="12" id="KW-1185">Reference proteome</keyword>
<evidence type="ECO:0000256" key="4">
    <source>
        <dbReference type="ARBA" id="ARBA00022729"/>
    </source>
</evidence>
<evidence type="ECO:0000256" key="8">
    <source>
        <dbReference type="RuleBase" id="RU000675"/>
    </source>
</evidence>
<feature type="domain" description="Beta-galactosidase" evidence="10">
    <location>
        <begin position="341"/>
        <end position="522"/>
    </location>
</feature>
<evidence type="ECO:0000256" key="2">
    <source>
        <dbReference type="ARBA" id="ARBA00009809"/>
    </source>
</evidence>
<keyword evidence="4" id="KW-0732">Signal</keyword>
<dbReference type="SUPFAM" id="SSF117100">
    <property type="entry name" value="Beta-galactosidase LacA, domain 3"/>
    <property type="match status" value="1"/>
</dbReference>
<dbReference type="InterPro" id="IPR025300">
    <property type="entry name" value="BetaGal_jelly_roll_dom"/>
</dbReference>
<evidence type="ECO:0000259" key="10">
    <source>
        <dbReference type="SMART" id="SM01029"/>
    </source>
</evidence>
<gene>
    <name evidence="11" type="ORF">EJ08DRAFT_85445</name>
</gene>
<evidence type="ECO:0000256" key="1">
    <source>
        <dbReference type="ARBA" id="ARBA00001412"/>
    </source>
</evidence>
<dbReference type="Pfam" id="PF13364">
    <property type="entry name" value="BetaGal_ABD2"/>
    <property type="match status" value="2"/>
</dbReference>
<dbReference type="SUPFAM" id="SSF51445">
    <property type="entry name" value="(Trans)glycosidases"/>
    <property type="match status" value="1"/>
</dbReference>
<dbReference type="SMART" id="SM01029">
    <property type="entry name" value="BetaGal_dom2"/>
    <property type="match status" value="1"/>
</dbReference>